<dbReference type="KEGG" id="saca:FFV09_09815"/>
<dbReference type="OrthoDB" id="83685at2"/>
<dbReference type="RefSeq" id="WP_141447669.1">
    <property type="nucleotide sequence ID" value="NZ_CP041217.1"/>
</dbReference>
<organism evidence="1 2">
    <name type="scientific">Saccharibacillus brassicae</name>
    <dbReference type="NCBI Taxonomy" id="2583377"/>
    <lineage>
        <taxon>Bacteria</taxon>
        <taxon>Bacillati</taxon>
        <taxon>Bacillota</taxon>
        <taxon>Bacilli</taxon>
        <taxon>Bacillales</taxon>
        <taxon>Paenibacillaceae</taxon>
        <taxon>Saccharibacillus</taxon>
    </lineage>
</organism>
<dbReference type="SUPFAM" id="SSF48371">
    <property type="entry name" value="ARM repeat"/>
    <property type="match status" value="1"/>
</dbReference>
<dbReference type="AlphaFoldDB" id="A0A4Y6UTW2"/>
<dbReference type="EMBL" id="CP041217">
    <property type="protein sequence ID" value="QDH21122.1"/>
    <property type="molecule type" value="Genomic_DNA"/>
</dbReference>
<gene>
    <name evidence="1" type="ORF">FFV09_09815</name>
</gene>
<proteinExistence type="predicted"/>
<evidence type="ECO:0000313" key="1">
    <source>
        <dbReference type="EMBL" id="QDH21122.1"/>
    </source>
</evidence>
<dbReference type="Gene3D" id="1.25.10.10">
    <property type="entry name" value="Leucine-rich Repeat Variant"/>
    <property type="match status" value="1"/>
</dbReference>
<dbReference type="InterPro" id="IPR011989">
    <property type="entry name" value="ARM-like"/>
</dbReference>
<keyword evidence="2" id="KW-1185">Reference proteome</keyword>
<sequence>MSTTLLQELQGELRRLYIAGSDLAADDFRLKRIEPKLAQLGERAPVFKKLAEGIAELTGPSEAEARASRLQDVSLLLNSVLSTQGATAPGGDMSAEKPADSGLTDLTTSRSYRQLAEVQNALSTSGGGRYEIVTTAHRDGLFRDLRLFPFAMKALNDPYAELADYAVRYILPSYGRVIVPYLLADLNLQGGREEERRLEVVRTLGVDAGDKRSLARLVQAAEEGSDKVRAAAISCLGTHPDFENRLIEWSLDKKKPVREGALAALAVRNSADARERLYDAFVGKDAIPAAQAIGAAPAEEMLARIIPLYAERLREEYAGEEDRKSKDKLWSALEPFTIAFRNAEHPQLERLYLDFCGHPNAYPALGRLDYAERFRVLSQAARYLENTDTEEALEVLYALEEQSPDFLPYAFHATKRRRSPAELYDRYAGSGRGRLREAVSKKAQAIQKKLIETLHGEIHVYDNYVRRRLPQDVIETQWDPRWLDWTIDRGDLELVSGFAAPGNPRLLPFLRKQVEKNASPYYENYIFSALDAGDYDEDTKYGLLMSWMENKDWKKIYSIYPDEIERLTGIPDRFAADAADRLEPLIANARFESLKETMQEVVHSLRRRAAGAE</sequence>
<accession>A0A4Y6UTW2</accession>
<protein>
    <submittedName>
        <fullName evidence="1">HEAT repeat domain-containing protein</fullName>
    </submittedName>
</protein>
<dbReference type="InterPro" id="IPR016024">
    <property type="entry name" value="ARM-type_fold"/>
</dbReference>
<name>A0A4Y6UTW2_SACBS</name>
<dbReference type="Proteomes" id="UP000316968">
    <property type="component" value="Chromosome"/>
</dbReference>
<evidence type="ECO:0000313" key="2">
    <source>
        <dbReference type="Proteomes" id="UP000316968"/>
    </source>
</evidence>
<reference evidence="1 2" key="1">
    <citation type="submission" date="2019-06" db="EMBL/GenBank/DDBJ databases">
        <title>Saccharibacillus brassicae sp. nov., an endophytic bacterium isolated from Chinese cabbage seeds (Brassica pekinensis).</title>
        <authorList>
            <person name="Jiang L."/>
            <person name="Lee J."/>
            <person name="Kim S.W."/>
        </authorList>
    </citation>
    <scope>NUCLEOTIDE SEQUENCE [LARGE SCALE GENOMIC DNA]</scope>
    <source>
        <strain evidence="2">KCTC 43072 / ATSA2</strain>
    </source>
</reference>